<dbReference type="InterPro" id="IPR020573">
    <property type="entry name" value="UDP_GlcNAc_AcTrfase_non-rep"/>
</dbReference>
<keyword evidence="3" id="KW-0808">Transferase</keyword>
<dbReference type="GO" id="GO:0016020">
    <property type="term" value="C:membrane"/>
    <property type="evidence" value="ECO:0007669"/>
    <property type="project" value="GOC"/>
</dbReference>
<dbReference type="SUPFAM" id="SSF51161">
    <property type="entry name" value="Trimeric LpxA-like enzymes"/>
    <property type="match status" value="1"/>
</dbReference>
<sequence>MSEIIFFLPKGPFYLNELSDDTSNKSNKLKISDIKTLEKASKKDLTFFSSINYKSCAIKTKAAACITTKNLEQYLPESCIKIVVKNVLYSTAKISKKFYPNADLDYPDKSLVESKKISSKLSSVTFGKNIFIGKKVKIGSKTHVGNNTIIEHDVQIGKNCLIGLNVTIKNAIIGNNVVIQDGCKVGVKGFGFIPLKDKNFRFPHIGRVILKDYVELGANCTIDRGSIGDTIIGENTFLDNQVHMAHNVKLGKNCMIAGQVGFAGSSTVGDNVSIGGQAGVSGHLKIGNNVRIGGGSGVVKDIPDNTTVMGYPAVPLKEFLKKGKNNGE</sequence>
<proteinExistence type="predicted"/>
<dbReference type="PANTHER" id="PTHR43378:SF2">
    <property type="entry name" value="UDP-3-O-ACYLGLUCOSAMINE N-ACYLTRANSFERASE 1, MITOCHONDRIAL-RELATED"/>
    <property type="match status" value="1"/>
</dbReference>
<keyword evidence="6" id="KW-0012">Acyltransferase</keyword>
<accession>A0A381XLQ1</accession>
<evidence type="ECO:0000256" key="6">
    <source>
        <dbReference type="ARBA" id="ARBA00023315"/>
    </source>
</evidence>
<evidence type="ECO:0000313" key="8">
    <source>
        <dbReference type="EMBL" id="SVA65629.1"/>
    </source>
</evidence>
<dbReference type="PANTHER" id="PTHR43378">
    <property type="entry name" value="UDP-3-O-ACYLGLUCOSAMINE N-ACYLTRANSFERASE"/>
    <property type="match status" value="1"/>
</dbReference>
<dbReference type="Pfam" id="PF04613">
    <property type="entry name" value="LpxD"/>
    <property type="match status" value="1"/>
</dbReference>
<dbReference type="Gene3D" id="2.160.10.10">
    <property type="entry name" value="Hexapeptide repeat proteins"/>
    <property type="match status" value="1"/>
</dbReference>
<dbReference type="AlphaFoldDB" id="A0A381XLQ1"/>
<keyword evidence="4" id="KW-0677">Repeat</keyword>
<dbReference type="Gene3D" id="3.40.1390.10">
    <property type="entry name" value="MurE/MurF, N-terminal domain"/>
    <property type="match status" value="1"/>
</dbReference>
<evidence type="ECO:0000256" key="4">
    <source>
        <dbReference type="ARBA" id="ARBA00022737"/>
    </source>
</evidence>
<gene>
    <name evidence="8" type="ORF">METZ01_LOCUS118483</name>
</gene>
<dbReference type="NCBIfam" id="TIGR01853">
    <property type="entry name" value="lipid_A_lpxD"/>
    <property type="match status" value="1"/>
</dbReference>
<name>A0A381XLQ1_9ZZZZ</name>
<keyword evidence="5" id="KW-0443">Lipid metabolism</keyword>
<evidence type="ECO:0000256" key="5">
    <source>
        <dbReference type="ARBA" id="ARBA00023098"/>
    </source>
</evidence>
<evidence type="ECO:0000259" key="7">
    <source>
        <dbReference type="Pfam" id="PF04613"/>
    </source>
</evidence>
<organism evidence="8">
    <name type="scientific">marine metagenome</name>
    <dbReference type="NCBI Taxonomy" id="408172"/>
    <lineage>
        <taxon>unclassified sequences</taxon>
        <taxon>metagenomes</taxon>
        <taxon>ecological metagenomes</taxon>
    </lineage>
</organism>
<dbReference type="EMBL" id="UINC01015613">
    <property type="protein sequence ID" value="SVA65629.1"/>
    <property type="molecule type" value="Genomic_DNA"/>
</dbReference>
<evidence type="ECO:0000256" key="1">
    <source>
        <dbReference type="ARBA" id="ARBA00022516"/>
    </source>
</evidence>
<dbReference type="InterPro" id="IPR011004">
    <property type="entry name" value="Trimer_LpxA-like_sf"/>
</dbReference>
<dbReference type="InterPro" id="IPR018357">
    <property type="entry name" value="Hexapep_transf_CS"/>
</dbReference>
<dbReference type="Pfam" id="PF00132">
    <property type="entry name" value="Hexapep"/>
    <property type="match status" value="2"/>
</dbReference>
<dbReference type="InterPro" id="IPR007691">
    <property type="entry name" value="LpxD"/>
</dbReference>
<reference evidence="8" key="1">
    <citation type="submission" date="2018-05" db="EMBL/GenBank/DDBJ databases">
        <authorList>
            <person name="Lanie J.A."/>
            <person name="Ng W.-L."/>
            <person name="Kazmierczak K.M."/>
            <person name="Andrzejewski T.M."/>
            <person name="Davidsen T.M."/>
            <person name="Wayne K.J."/>
            <person name="Tettelin H."/>
            <person name="Glass J.I."/>
            <person name="Rusch D."/>
            <person name="Podicherti R."/>
            <person name="Tsui H.-C.T."/>
            <person name="Winkler M.E."/>
        </authorList>
    </citation>
    <scope>NUCLEOTIDE SEQUENCE</scope>
</reference>
<dbReference type="PROSITE" id="PS00101">
    <property type="entry name" value="HEXAPEP_TRANSFERASES"/>
    <property type="match status" value="1"/>
</dbReference>
<evidence type="ECO:0000256" key="2">
    <source>
        <dbReference type="ARBA" id="ARBA00022556"/>
    </source>
</evidence>
<feature type="domain" description="UDP-3-O-[3-hydroxymyristoyl] glucosamine N-acyltransferase non-repeat region" evidence="7">
    <location>
        <begin position="29"/>
        <end position="96"/>
    </location>
</feature>
<dbReference type="InterPro" id="IPR001451">
    <property type="entry name" value="Hexapep"/>
</dbReference>
<keyword evidence="1" id="KW-0444">Lipid biosynthesis</keyword>
<keyword evidence="2" id="KW-0441">Lipid A biosynthesis</keyword>
<dbReference type="GO" id="GO:0009245">
    <property type="term" value="P:lipid A biosynthetic process"/>
    <property type="evidence" value="ECO:0007669"/>
    <property type="project" value="UniProtKB-KW"/>
</dbReference>
<dbReference type="NCBIfam" id="NF002060">
    <property type="entry name" value="PRK00892.1"/>
    <property type="match status" value="1"/>
</dbReference>
<dbReference type="CDD" id="cd03352">
    <property type="entry name" value="LbH_LpxD"/>
    <property type="match status" value="1"/>
</dbReference>
<protein>
    <recommendedName>
        <fullName evidence="7">UDP-3-O-[3-hydroxymyristoyl] glucosamine N-acyltransferase non-repeat region domain-containing protein</fullName>
    </recommendedName>
</protein>
<evidence type="ECO:0000256" key="3">
    <source>
        <dbReference type="ARBA" id="ARBA00022679"/>
    </source>
</evidence>
<dbReference type="GO" id="GO:0016410">
    <property type="term" value="F:N-acyltransferase activity"/>
    <property type="evidence" value="ECO:0007669"/>
    <property type="project" value="InterPro"/>
</dbReference>